<feature type="region of interest" description="Disordered" evidence="1">
    <location>
        <begin position="141"/>
        <end position="179"/>
    </location>
</feature>
<evidence type="ECO:0000313" key="2">
    <source>
        <dbReference type="EMBL" id="GAA5195389.1"/>
    </source>
</evidence>
<organism evidence="2 3">
    <name type="scientific">Arthrobacter gyeryongensis</name>
    <dbReference type="NCBI Taxonomy" id="1650592"/>
    <lineage>
        <taxon>Bacteria</taxon>
        <taxon>Bacillati</taxon>
        <taxon>Actinomycetota</taxon>
        <taxon>Actinomycetes</taxon>
        <taxon>Micrococcales</taxon>
        <taxon>Micrococcaceae</taxon>
        <taxon>Arthrobacter</taxon>
    </lineage>
</organism>
<sequence>MGFDPAKVPGDDVAAWGAQCREKALAGLEAGDWKAVHDWTRSWVGWGGGAWIPDTWLLYAVSALGQGKPRIAVHSIDLGLKYWLPGPIDQAVLAWCRGVIVMDRLGDPKTALIDLEAAAPLLPVWLAPAAAERLARCREEAAKSRKRTPSVKPRPEFTGPDPVLDSVAPPAAAHHDGDKPSVWETVATFFAGKISTSAEGR</sequence>
<evidence type="ECO:0000256" key="1">
    <source>
        <dbReference type="SAM" id="MobiDB-lite"/>
    </source>
</evidence>
<gene>
    <name evidence="2" type="ORF">GCM10023346_25200</name>
</gene>
<comment type="caution">
    <text evidence="2">The sequence shown here is derived from an EMBL/GenBank/DDBJ whole genome shotgun (WGS) entry which is preliminary data.</text>
</comment>
<keyword evidence="3" id="KW-1185">Reference proteome</keyword>
<name>A0ABP9SIS3_9MICC</name>
<proteinExistence type="predicted"/>
<reference evidence="3" key="1">
    <citation type="journal article" date="2019" name="Int. J. Syst. Evol. Microbiol.">
        <title>The Global Catalogue of Microorganisms (GCM) 10K type strain sequencing project: providing services to taxonomists for standard genome sequencing and annotation.</title>
        <authorList>
            <consortium name="The Broad Institute Genomics Platform"/>
            <consortium name="The Broad Institute Genome Sequencing Center for Infectious Disease"/>
            <person name="Wu L."/>
            <person name="Ma J."/>
        </authorList>
    </citation>
    <scope>NUCLEOTIDE SEQUENCE [LARGE SCALE GENOMIC DNA]</scope>
    <source>
        <strain evidence="3">JCM 18514</strain>
    </source>
</reference>
<dbReference type="RefSeq" id="WP_345449726.1">
    <property type="nucleotide sequence ID" value="NZ_BAABKK010000015.1"/>
</dbReference>
<accession>A0ABP9SIS3</accession>
<dbReference type="EMBL" id="BAABKK010000015">
    <property type="protein sequence ID" value="GAA5195389.1"/>
    <property type="molecule type" value="Genomic_DNA"/>
</dbReference>
<dbReference type="Proteomes" id="UP001500200">
    <property type="component" value="Unassembled WGS sequence"/>
</dbReference>
<protein>
    <submittedName>
        <fullName evidence="2">Uncharacterized protein</fullName>
    </submittedName>
</protein>
<evidence type="ECO:0000313" key="3">
    <source>
        <dbReference type="Proteomes" id="UP001500200"/>
    </source>
</evidence>